<protein>
    <submittedName>
        <fullName evidence="2">Uncharacterized protein</fullName>
    </submittedName>
</protein>
<gene>
    <name evidence="2" type="ORF">KK1_010055</name>
</gene>
<accession>A0A151TUR7</accession>
<keyword evidence="3" id="KW-1185">Reference proteome</keyword>
<evidence type="ECO:0000313" key="2">
    <source>
        <dbReference type="EMBL" id="KYP70819.1"/>
    </source>
</evidence>
<feature type="region of interest" description="Disordered" evidence="1">
    <location>
        <begin position="1"/>
        <end position="29"/>
    </location>
</feature>
<organism evidence="2 3">
    <name type="scientific">Cajanus cajan</name>
    <name type="common">Pigeon pea</name>
    <name type="synonym">Cajanus indicus</name>
    <dbReference type="NCBI Taxonomy" id="3821"/>
    <lineage>
        <taxon>Eukaryota</taxon>
        <taxon>Viridiplantae</taxon>
        <taxon>Streptophyta</taxon>
        <taxon>Embryophyta</taxon>
        <taxon>Tracheophyta</taxon>
        <taxon>Spermatophyta</taxon>
        <taxon>Magnoliopsida</taxon>
        <taxon>eudicotyledons</taxon>
        <taxon>Gunneridae</taxon>
        <taxon>Pentapetalae</taxon>
        <taxon>rosids</taxon>
        <taxon>fabids</taxon>
        <taxon>Fabales</taxon>
        <taxon>Fabaceae</taxon>
        <taxon>Papilionoideae</taxon>
        <taxon>50 kb inversion clade</taxon>
        <taxon>NPAAA clade</taxon>
        <taxon>indigoferoid/millettioid clade</taxon>
        <taxon>Phaseoleae</taxon>
        <taxon>Cajanus</taxon>
    </lineage>
</organism>
<dbReference type="EMBL" id="CM003605">
    <property type="protein sequence ID" value="KYP70819.1"/>
    <property type="molecule type" value="Genomic_DNA"/>
</dbReference>
<reference evidence="2 3" key="1">
    <citation type="journal article" date="2012" name="Nat. Biotechnol.">
        <title>Draft genome sequence of pigeonpea (Cajanus cajan), an orphan legume crop of resource-poor farmers.</title>
        <authorList>
            <person name="Varshney R.K."/>
            <person name="Chen W."/>
            <person name="Li Y."/>
            <person name="Bharti A.K."/>
            <person name="Saxena R.K."/>
            <person name="Schlueter J.A."/>
            <person name="Donoghue M.T."/>
            <person name="Azam S."/>
            <person name="Fan G."/>
            <person name="Whaley A.M."/>
            <person name="Farmer A.D."/>
            <person name="Sheridan J."/>
            <person name="Iwata A."/>
            <person name="Tuteja R."/>
            <person name="Penmetsa R.V."/>
            <person name="Wu W."/>
            <person name="Upadhyaya H.D."/>
            <person name="Yang S.P."/>
            <person name="Shah T."/>
            <person name="Saxena K.B."/>
            <person name="Michael T."/>
            <person name="McCombie W.R."/>
            <person name="Yang B."/>
            <person name="Zhang G."/>
            <person name="Yang H."/>
            <person name="Wang J."/>
            <person name="Spillane C."/>
            <person name="Cook D.R."/>
            <person name="May G.D."/>
            <person name="Xu X."/>
            <person name="Jackson S.A."/>
        </authorList>
    </citation>
    <scope>NUCLEOTIDE SEQUENCE [LARGE SCALE GENOMIC DNA]</scope>
    <source>
        <strain evidence="3">cv. Asha</strain>
    </source>
</reference>
<evidence type="ECO:0000313" key="3">
    <source>
        <dbReference type="Proteomes" id="UP000075243"/>
    </source>
</evidence>
<feature type="compositionally biased region" description="Low complexity" evidence="1">
    <location>
        <begin position="1"/>
        <end position="10"/>
    </location>
</feature>
<proteinExistence type="predicted"/>
<sequence>MGSWMMSMPMETRRRSPPETPRWPSSPMTVEAAERRPSWSMRAWTRAFFLDLERERGRRNSAAKVRVSSTVSMGKRRSSCMT</sequence>
<name>A0A151TUR7_CAJCA</name>
<dbReference type="AlphaFoldDB" id="A0A151TUR7"/>
<evidence type="ECO:0000256" key="1">
    <source>
        <dbReference type="SAM" id="MobiDB-lite"/>
    </source>
</evidence>
<feature type="region of interest" description="Disordered" evidence="1">
    <location>
        <begin position="59"/>
        <end position="82"/>
    </location>
</feature>
<dbReference type="Gramene" id="C.cajan_09775.t">
    <property type="protein sequence ID" value="C.cajan_09775.t.cds1"/>
    <property type="gene ID" value="C.cajan_09775"/>
</dbReference>
<dbReference type="Proteomes" id="UP000075243">
    <property type="component" value="Chromosome 3"/>
</dbReference>